<organism evidence="1 2">
    <name type="scientific">Actinopolymorpha cephalotaxi</name>
    <dbReference type="NCBI Taxonomy" id="504797"/>
    <lineage>
        <taxon>Bacteria</taxon>
        <taxon>Bacillati</taxon>
        <taxon>Actinomycetota</taxon>
        <taxon>Actinomycetes</taxon>
        <taxon>Propionibacteriales</taxon>
        <taxon>Actinopolymorphaceae</taxon>
        <taxon>Actinopolymorpha</taxon>
    </lineage>
</organism>
<dbReference type="RefSeq" id="WP_092882217.1">
    <property type="nucleotide sequence ID" value="NZ_FOOI01000003.1"/>
</dbReference>
<gene>
    <name evidence="1" type="ORF">FHR37_004529</name>
</gene>
<sequence>MVPAPRRHLCVLLPAPAAKPVEVLRRRWDPLMAARAPAHVTVTYPEETGDDELLLRRAARVAADTPRFRLGLAAVFAEDGGHGGVFLSVEDVDGGWARLRRHLLAPPFRPVGFPPHVTVAHPRTAPDGPACLAALAGRRRGDGLGVGVGVREFDVAEVCHTETTATSFTLLRRFPLGGRP</sequence>
<keyword evidence="2" id="KW-1185">Reference proteome</keyword>
<dbReference type="SUPFAM" id="SSF55144">
    <property type="entry name" value="LigT-like"/>
    <property type="match status" value="1"/>
</dbReference>
<comment type="caution">
    <text evidence="1">The sequence shown here is derived from an EMBL/GenBank/DDBJ whole genome shotgun (WGS) entry which is preliminary data.</text>
</comment>
<dbReference type="InterPro" id="IPR009097">
    <property type="entry name" value="Cyclic_Pdiesterase"/>
</dbReference>
<reference evidence="1 2" key="1">
    <citation type="submission" date="2020-07" db="EMBL/GenBank/DDBJ databases">
        <title>Sequencing the genomes of 1000 actinobacteria strains.</title>
        <authorList>
            <person name="Klenk H.-P."/>
        </authorList>
    </citation>
    <scope>NUCLEOTIDE SEQUENCE [LARGE SCALE GENOMIC DNA]</scope>
    <source>
        <strain evidence="1 2">DSM 45117</strain>
    </source>
</reference>
<proteinExistence type="predicted"/>
<dbReference type="Proteomes" id="UP000533017">
    <property type="component" value="Unassembled WGS sequence"/>
</dbReference>
<evidence type="ECO:0000313" key="1">
    <source>
        <dbReference type="EMBL" id="NYH85678.1"/>
    </source>
</evidence>
<protein>
    <recommendedName>
        <fullName evidence="3">2'-5' RNA ligase superfamily protein</fullName>
    </recommendedName>
</protein>
<evidence type="ECO:0008006" key="3">
    <source>
        <dbReference type="Google" id="ProtNLM"/>
    </source>
</evidence>
<dbReference type="Pfam" id="PF13563">
    <property type="entry name" value="2_5_RNA_ligase2"/>
    <property type="match status" value="1"/>
</dbReference>
<accession>A0ABX2S9L0</accession>
<evidence type="ECO:0000313" key="2">
    <source>
        <dbReference type="Proteomes" id="UP000533017"/>
    </source>
</evidence>
<name>A0ABX2S9L0_9ACTN</name>
<dbReference type="EMBL" id="JACBZA010000001">
    <property type="protein sequence ID" value="NYH85678.1"/>
    <property type="molecule type" value="Genomic_DNA"/>
</dbReference>
<dbReference type="Gene3D" id="3.90.1140.10">
    <property type="entry name" value="Cyclic phosphodiesterase"/>
    <property type="match status" value="1"/>
</dbReference>